<dbReference type="HOGENOM" id="CLU_2846553_0_0_6"/>
<dbReference type="EMBL" id="AMCZ02000002">
    <property type="protein sequence ID" value="EWC43005.1"/>
    <property type="molecule type" value="Genomic_DNA"/>
</dbReference>
<gene>
    <name evidence="1" type="ORF">B597_002965</name>
</gene>
<comment type="caution">
    <text evidence="1">The sequence shown here is derived from an EMBL/GenBank/DDBJ whole genome shotgun (WGS) entry which is preliminary data.</text>
</comment>
<evidence type="ECO:0000313" key="2">
    <source>
        <dbReference type="Proteomes" id="UP000026923"/>
    </source>
</evidence>
<reference evidence="1 2" key="1">
    <citation type="journal article" date="2013" name="Genome Announc.">
        <title>Draft Genome of the Nitrogen-Fixing Bacterium Pseudomonas stutzeri Strain KOS6 Isolated from Industrial Hydrocarbon Sludge.</title>
        <authorList>
            <person name="Grigoryeva T.V."/>
            <person name="Laikov A.V."/>
            <person name="Naumova R.P."/>
            <person name="Manolov A.I."/>
            <person name="Larin A.K."/>
            <person name="Karpova I.Y."/>
            <person name="Semashko T.A."/>
            <person name="Alexeev D.G."/>
            <person name="Kostryukova E.S."/>
            <person name="Muller R."/>
            <person name="Govorun V.M."/>
        </authorList>
    </citation>
    <scope>NUCLEOTIDE SEQUENCE [LARGE SCALE GENOMIC DNA]</scope>
    <source>
        <strain evidence="1 2">KOS6</strain>
    </source>
</reference>
<evidence type="ECO:0000313" key="1">
    <source>
        <dbReference type="EMBL" id="EWC43005.1"/>
    </source>
</evidence>
<name>A0A061JW84_STUST</name>
<protein>
    <submittedName>
        <fullName evidence="1">Uncharacterized protein</fullName>
    </submittedName>
</protein>
<dbReference type="AlphaFoldDB" id="A0A061JW84"/>
<accession>A0A061JW84</accession>
<sequence length="65" mass="7211">MRRVDGSMTAARQTQRSPAQIWIRLPYHAWLGLSVSCHDDLTATSFADVVDVVAMCARYAEQLGS</sequence>
<organism evidence="1 2">
    <name type="scientific">Stutzerimonas stutzeri KOS6</name>
    <dbReference type="NCBI Taxonomy" id="1218352"/>
    <lineage>
        <taxon>Bacteria</taxon>
        <taxon>Pseudomonadati</taxon>
        <taxon>Pseudomonadota</taxon>
        <taxon>Gammaproteobacteria</taxon>
        <taxon>Pseudomonadales</taxon>
        <taxon>Pseudomonadaceae</taxon>
        <taxon>Stutzerimonas</taxon>
    </lineage>
</organism>
<proteinExistence type="predicted"/>
<dbReference type="Proteomes" id="UP000026923">
    <property type="component" value="Unassembled WGS sequence"/>
</dbReference>